<reference evidence="2 3" key="1">
    <citation type="submission" date="2022-10" db="EMBL/GenBank/DDBJ databases">
        <title>Paucibacter sp. hw1 Genome sequencing.</title>
        <authorList>
            <person name="Park S."/>
        </authorList>
    </citation>
    <scope>NUCLEOTIDE SEQUENCE [LARGE SCALE GENOMIC DNA]</scope>
    <source>
        <strain evidence="3">hw1</strain>
    </source>
</reference>
<name>A0ABT5KF31_9BURK</name>
<feature type="chain" id="PRO_5045486097" description="Lipoprotein" evidence="1">
    <location>
        <begin position="19"/>
        <end position="291"/>
    </location>
</feature>
<organism evidence="2 3">
    <name type="scientific">Roseateles albus</name>
    <dbReference type="NCBI Taxonomy" id="2987525"/>
    <lineage>
        <taxon>Bacteria</taxon>
        <taxon>Pseudomonadati</taxon>
        <taxon>Pseudomonadota</taxon>
        <taxon>Betaproteobacteria</taxon>
        <taxon>Burkholderiales</taxon>
        <taxon>Sphaerotilaceae</taxon>
        <taxon>Roseateles</taxon>
    </lineage>
</organism>
<comment type="caution">
    <text evidence="2">The sequence shown here is derived from an EMBL/GenBank/DDBJ whole genome shotgun (WGS) entry which is preliminary data.</text>
</comment>
<dbReference type="RefSeq" id="WP_273600727.1">
    <property type="nucleotide sequence ID" value="NZ_JAQQXT010000007.1"/>
</dbReference>
<evidence type="ECO:0008006" key="4">
    <source>
        <dbReference type="Google" id="ProtNLM"/>
    </source>
</evidence>
<evidence type="ECO:0000256" key="1">
    <source>
        <dbReference type="SAM" id="SignalP"/>
    </source>
</evidence>
<dbReference type="EMBL" id="JAQQXT010000007">
    <property type="protein sequence ID" value="MDC8772542.1"/>
    <property type="molecule type" value="Genomic_DNA"/>
</dbReference>
<gene>
    <name evidence="2" type="ORF">PRZ03_13245</name>
</gene>
<evidence type="ECO:0000313" key="3">
    <source>
        <dbReference type="Proteomes" id="UP001221189"/>
    </source>
</evidence>
<sequence length="291" mass="29938">MNALATSKSFSLSAAVLAATLALTACGDGSDPVDPPAPAPTQINAANMVDVAALAGYERAQSQLVANGYRLLPLWFSTGQNGSASSNCSSTGSVNYSQTGSDFSLSASACKHAYVGKDYLLSSGTVSTAKVASAAGNDYDLSYKDWVSSLHNPLEGAALDTLSLTGKVAERSTGTNMLSRTADYIASKNGQQISVTFVDNVENRQTPQGFGEVLVSATVTIKTAKFAQPLKISVYSDARADTITAADGSVLSVSESGNNVLLELRPTGAGTPSASRTVTPAELKAAMNKVF</sequence>
<feature type="signal peptide" evidence="1">
    <location>
        <begin position="1"/>
        <end position="18"/>
    </location>
</feature>
<keyword evidence="1" id="KW-0732">Signal</keyword>
<accession>A0ABT5KF31</accession>
<proteinExistence type="predicted"/>
<dbReference type="Proteomes" id="UP001221189">
    <property type="component" value="Unassembled WGS sequence"/>
</dbReference>
<keyword evidence="3" id="KW-1185">Reference proteome</keyword>
<protein>
    <recommendedName>
        <fullName evidence="4">Lipoprotein</fullName>
    </recommendedName>
</protein>
<evidence type="ECO:0000313" key="2">
    <source>
        <dbReference type="EMBL" id="MDC8772542.1"/>
    </source>
</evidence>